<dbReference type="EMBL" id="CAUJNA010002302">
    <property type="protein sequence ID" value="CAJ1392254.1"/>
    <property type="molecule type" value="Genomic_DNA"/>
</dbReference>
<name>A0AA36ISU3_9DINO</name>
<feature type="region of interest" description="Disordered" evidence="1">
    <location>
        <begin position="166"/>
        <end position="187"/>
    </location>
</feature>
<dbReference type="AlphaFoldDB" id="A0AA36ISU3"/>
<feature type="compositionally biased region" description="Basic and acidic residues" evidence="1">
    <location>
        <begin position="69"/>
        <end position="79"/>
    </location>
</feature>
<keyword evidence="3" id="KW-1185">Reference proteome</keyword>
<feature type="compositionally biased region" description="Basic and acidic residues" evidence="1">
    <location>
        <begin position="102"/>
        <end position="126"/>
    </location>
</feature>
<accession>A0AA36ISU3</accession>
<protein>
    <submittedName>
        <fullName evidence="2">Uncharacterized protein</fullName>
    </submittedName>
</protein>
<feature type="non-terminal residue" evidence="2">
    <location>
        <position position="242"/>
    </location>
</feature>
<reference evidence="2" key="1">
    <citation type="submission" date="2023-08" db="EMBL/GenBank/DDBJ databases">
        <authorList>
            <person name="Chen Y."/>
            <person name="Shah S."/>
            <person name="Dougan E. K."/>
            <person name="Thang M."/>
            <person name="Chan C."/>
        </authorList>
    </citation>
    <scope>NUCLEOTIDE SEQUENCE</scope>
</reference>
<evidence type="ECO:0000313" key="3">
    <source>
        <dbReference type="Proteomes" id="UP001178507"/>
    </source>
</evidence>
<feature type="compositionally biased region" description="Low complexity" evidence="1">
    <location>
        <begin position="32"/>
        <end position="56"/>
    </location>
</feature>
<gene>
    <name evidence="2" type="ORF">EVOR1521_LOCUS17399</name>
</gene>
<comment type="caution">
    <text evidence="2">The sequence shown here is derived from an EMBL/GenBank/DDBJ whole genome shotgun (WGS) entry which is preliminary data.</text>
</comment>
<sequence>MSGPSEASSPDYEQDWDALEQQSMKVLDQKLQELQAPSASSAAQAGSSLATSSSPPDDVRRMQQAISREPYRPEDHQFTSEEMWAGFSSEEEGEPAQSSQEKGVEEEPESKKLEEQSKDFHPEARARVDEGKAAMRETMMGHFERACMQEPYRPEDHHLSVEEFWGGSDSSRGSRSKVEHSVGQEDLEASTRLQRMLAGDRAPQALADLDFQQLDAVARDCLQASETLRWILRRQYETVIQS</sequence>
<dbReference type="Proteomes" id="UP001178507">
    <property type="component" value="Unassembled WGS sequence"/>
</dbReference>
<feature type="region of interest" description="Disordered" evidence="1">
    <location>
        <begin position="1"/>
        <end position="126"/>
    </location>
</feature>
<evidence type="ECO:0000256" key="1">
    <source>
        <dbReference type="SAM" id="MobiDB-lite"/>
    </source>
</evidence>
<evidence type="ECO:0000313" key="2">
    <source>
        <dbReference type="EMBL" id="CAJ1392254.1"/>
    </source>
</evidence>
<organism evidence="2 3">
    <name type="scientific">Effrenium voratum</name>
    <dbReference type="NCBI Taxonomy" id="2562239"/>
    <lineage>
        <taxon>Eukaryota</taxon>
        <taxon>Sar</taxon>
        <taxon>Alveolata</taxon>
        <taxon>Dinophyceae</taxon>
        <taxon>Suessiales</taxon>
        <taxon>Symbiodiniaceae</taxon>
        <taxon>Effrenium</taxon>
    </lineage>
</organism>
<proteinExistence type="predicted"/>